<dbReference type="EMBL" id="JAYWIO010000003">
    <property type="protein sequence ID" value="KAK7274477.1"/>
    <property type="molecule type" value="Genomic_DNA"/>
</dbReference>
<dbReference type="Gene3D" id="3.20.20.80">
    <property type="entry name" value="Glycosidases"/>
    <property type="match status" value="1"/>
</dbReference>
<dbReference type="PANTHER" id="PTHR13246:SF1">
    <property type="entry name" value="CYTOSOLIC ENDO-BETA-N-ACETYLGLUCOSAMINIDASE"/>
    <property type="match status" value="1"/>
</dbReference>
<evidence type="ECO:0000259" key="1">
    <source>
        <dbReference type="Pfam" id="PF03644"/>
    </source>
</evidence>
<accession>A0AAN9ICQ1</accession>
<comment type="caution">
    <text evidence="2">The sequence shown here is derived from an EMBL/GenBank/DDBJ whole genome shotgun (WGS) entry which is preliminary data.</text>
</comment>
<name>A0AAN9ICQ1_CROPI</name>
<dbReference type="Pfam" id="PF03644">
    <property type="entry name" value="Glyco_hydro_85"/>
    <property type="match status" value="1"/>
</dbReference>
<dbReference type="Gene3D" id="2.60.120.260">
    <property type="entry name" value="Galactose-binding domain-like"/>
    <property type="match status" value="1"/>
</dbReference>
<keyword evidence="3" id="KW-1185">Reference proteome</keyword>
<dbReference type="PANTHER" id="PTHR13246">
    <property type="entry name" value="ENDO BETA N-ACETYLGLUCOSAMINIDASE"/>
    <property type="match status" value="1"/>
</dbReference>
<dbReference type="AlphaFoldDB" id="A0AAN9ICQ1"/>
<dbReference type="GO" id="GO:0033925">
    <property type="term" value="F:mannosyl-glycoprotein endo-beta-N-acetylglucosaminidase activity"/>
    <property type="evidence" value="ECO:0007669"/>
    <property type="project" value="UniProtKB-EC"/>
</dbReference>
<feature type="domain" description="Cytosolic endo-beta-N-acetylglucosaminidase TIM barrel" evidence="1">
    <location>
        <begin position="4"/>
        <end position="88"/>
    </location>
</feature>
<dbReference type="GO" id="GO:0005829">
    <property type="term" value="C:cytosol"/>
    <property type="evidence" value="ECO:0007669"/>
    <property type="project" value="UniProtKB-SubCell"/>
</dbReference>
<protein>
    <recommendedName>
        <fullName evidence="1">Cytosolic endo-beta-N-acetylglucosaminidase TIM barrel domain-containing protein</fullName>
    </recommendedName>
</protein>
<proteinExistence type="predicted"/>
<evidence type="ECO:0000313" key="2">
    <source>
        <dbReference type="EMBL" id="KAK7274477.1"/>
    </source>
</evidence>
<dbReference type="InterPro" id="IPR005201">
    <property type="entry name" value="TIM_ENGase"/>
</dbReference>
<gene>
    <name evidence="2" type="ORF">RIF29_15569</name>
</gene>
<evidence type="ECO:0000313" key="3">
    <source>
        <dbReference type="Proteomes" id="UP001372338"/>
    </source>
</evidence>
<sequence>MDLTDVFGRNTYSDGHWNTNATLDILRQNGVSIAVIDLGWLYETKQGPDFETALNRCWGLVEKSWGTLKKYPGVLPFYTNVDLGRGYHNSVEGDKVSNVAWCNIYSQSIQSLIAFADYTANLFQNIVVRSVLTANGSAGNHLSLAELKNWSIVKGACFYAITAFNDTFLFVLMLVGDLLVLLLDCHCRKFHHFVAKVWAKLTVVQFYKIKLEGLENCPPLDTSLVYVSNLQSFIDIYSPYSREKLKIHKQDQDIPLP</sequence>
<reference evidence="2 3" key="1">
    <citation type="submission" date="2024-01" db="EMBL/GenBank/DDBJ databases">
        <title>The genomes of 5 underutilized Papilionoideae crops provide insights into root nodulation and disease resistanc.</title>
        <authorList>
            <person name="Yuan L."/>
        </authorList>
    </citation>
    <scope>NUCLEOTIDE SEQUENCE [LARGE SCALE GENOMIC DNA]</scope>
    <source>
        <strain evidence="2">ZHUSHIDOU_FW_LH</strain>
        <tissue evidence="2">Leaf</tissue>
    </source>
</reference>
<dbReference type="InterPro" id="IPR032979">
    <property type="entry name" value="ENGase"/>
</dbReference>
<organism evidence="2 3">
    <name type="scientific">Crotalaria pallida</name>
    <name type="common">Smooth rattlebox</name>
    <name type="synonym">Crotalaria striata</name>
    <dbReference type="NCBI Taxonomy" id="3830"/>
    <lineage>
        <taxon>Eukaryota</taxon>
        <taxon>Viridiplantae</taxon>
        <taxon>Streptophyta</taxon>
        <taxon>Embryophyta</taxon>
        <taxon>Tracheophyta</taxon>
        <taxon>Spermatophyta</taxon>
        <taxon>Magnoliopsida</taxon>
        <taxon>eudicotyledons</taxon>
        <taxon>Gunneridae</taxon>
        <taxon>Pentapetalae</taxon>
        <taxon>rosids</taxon>
        <taxon>fabids</taxon>
        <taxon>Fabales</taxon>
        <taxon>Fabaceae</taxon>
        <taxon>Papilionoideae</taxon>
        <taxon>50 kb inversion clade</taxon>
        <taxon>genistoids sensu lato</taxon>
        <taxon>core genistoids</taxon>
        <taxon>Crotalarieae</taxon>
        <taxon>Crotalaria</taxon>
    </lineage>
</organism>
<dbReference type="Proteomes" id="UP001372338">
    <property type="component" value="Unassembled WGS sequence"/>
</dbReference>